<dbReference type="GO" id="GO:0004175">
    <property type="term" value="F:endopeptidase activity"/>
    <property type="evidence" value="ECO:0007669"/>
    <property type="project" value="UniProtKB-ARBA"/>
</dbReference>
<evidence type="ECO:0000259" key="2">
    <source>
        <dbReference type="Pfam" id="PF02517"/>
    </source>
</evidence>
<reference evidence="3 4" key="1">
    <citation type="journal article" date="2016" name="Nat. Commun.">
        <title>Thousands of microbial genomes shed light on interconnected biogeochemical processes in an aquifer system.</title>
        <authorList>
            <person name="Anantharaman K."/>
            <person name="Brown C.T."/>
            <person name="Hug L.A."/>
            <person name="Sharon I."/>
            <person name="Castelle C.J."/>
            <person name="Probst A.J."/>
            <person name="Thomas B.C."/>
            <person name="Singh A."/>
            <person name="Wilkins M.J."/>
            <person name="Karaoz U."/>
            <person name="Brodie E.L."/>
            <person name="Williams K.H."/>
            <person name="Hubbard S.S."/>
            <person name="Banfield J.F."/>
        </authorList>
    </citation>
    <scope>NUCLEOTIDE SEQUENCE [LARGE SCALE GENOMIC DNA]</scope>
</reference>
<feature type="transmembrane region" description="Helical" evidence="1">
    <location>
        <begin position="116"/>
        <end position="137"/>
    </location>
</feature>
<feature type="transmembrane region" description="Helical" evidence="1">
    <location>
        <begin position="12"/>
        <end position="31"/>
    </location>
</feature>
<dbReference type="Pfam" id="PF02517">
    <property type="entry name" value="Rce1-like"/>
    <property type="match status" value="1"/>
</dbReference>
<feature type="transmembrane region" description="Helical" evidence="1">
    <location>
        <begin position="207"/>
        <end position="228"/>
    </location>
</feature>
<dbReference type="AlphaFoldDB" id="A0A1F7XX92"/>
<gene>
    <name evidence="3" type="ORF">A2771_03730</name>
</gene>
<organism evidence="3 4">
    <name type="scientific">Candidatus Woesebacteria bacterium RIFCSPHIGHO2_01_FULL_38_26b</name>
    <dbReference type="NCBI Taxonomy" id="1802491"/>
    <lineage>
        <taxon>Bacteria</taxon>
        <taxon>Candidatus Woeseibacteriota</taxon>
    </lineage>
</organism>
<proteinExistence type="predicted"/>
<keyword evidence="1" id="KW-0472">Membrane</keyword>
<feature type="transmembrane region" description="Helical" evidence="1">
    <location>
        <begin position="51"/>
        <end position="72"/>
    </location>
</feature>
<evidence type="ECO:0000313" key="4">
    <source>
        <dbReference type="Proteomes" id="UP000176741"/>
    </source>
</evidence>
<keyword evidence="1" id="KW-0812">Transmembrane</keyword>
<feature type="transmembrane region" description="Helical" evidence="1">
    <location>
        <begin position="182"/>
        <end position="201"/>
    </location>
</feature>
<keyword evidence="1" id="KW-1133">Transmembrane helix</keyword>
<dbReference type="GO" id="GO:0080120">
    <property type="term" value="P:CAAX-box protein maturation"/>
    <property type="evidence" value="ECO:0007669"/>
    <property type="project" value="UniProtKB-ARBA"/>
</dbReference>
<dbReference type="EMBL" id="MGGD01000072">
    <property type="protein sequence ID" value="OGM19339.1"/>
    <property type="molecule type" value="Genomic_DNA"/>
</dbReference>
<feature type="domain" description="CAAX prenyl protease 2/Lysostaphin resistance protein A-like" evidence="2">
    <location>
        <begin position="94"/>
        <end position="221"/>
    </location>
</feature>
<dbReference type="InterPro" id="IPR003675">
    <property type="entry name" value="Rce1/LyrA-like_dom"/>
</dbReference>
<sequence length="239" mass="27861">MYPLEDKREGSCYLITAFFAFLIIILVEWIWPDVIPFTLFEYWKLNGSISQILKALLPLLVFGIILNVIMLVRTRNDPLINQNAEVVFGIGCGLSTFAGIFEEISFRWILFYDQIIVYKILNWLFFGFAGWGFFEWFFNHISGPIANFLTLGYLEPYLFNGLGWFIGAAIISSNAKFRNGHLYQGWFGWINAWFGGMYFFYLMFNYGLIASILAHFLYDLFCFGLLYIDAAIERKLGWV</sequence>
<accession>A0A1F7XX92</accession>
<dbReference type="Proteomes" id="UP000176741">
    <property type="component" value="Unassembled WGS sequence"/>
</dbReference>
<evidence type="ECO:0000256" key="1">
    <source>
        <dbReference type="SAM" id="Phobius"/>
    </source>
</evidence>
<evidence type="ECO:0000313" key="3">
    <source>
        <dbReference type="EMBL" id="OGM19339.1"/>
    </source>
</evidence>
<comment type="caution">
    <text evidence="3">The sequence shown here is derived from an EMBL/GenBank/DDBJ whole genome shotgun (WGS) entry which is preliminary data.</text>
</comment>
<protein>
    <recommendedName>
        <fullName evidence="2">CAAX prenyl protease 2/Lysostaphin resistance protein A-like domain-containing protein</fullName>
    </recommendedName>
</protein>
<name>A0A1F7XX92_9BACT</name>